<feature type="domain" description="Nitrate/nitrite sensing protein" evidence="1">
    <location>
        <begin position="38"/>
        <end position="269"/>
    </location>
</feature>
<organism evidence="2">
    <name type="scientific">hydrothermal vent metagenome</name>
    <dbReference type="NCBI Taxonomy" id="652676"/>
    <lineage>
        <taxon>unclassified sequences</taxon>
        <taxon>metagenomes</taxon>
        <taxon>ecological metagenomes</taxon>
    </lineage>
</organism>
<reference evidence="2" key="1">
    <citation type="submission" date="2016-10" db="EMBL/GenBank/DDBJ databases">
        <authorList>
            <person name="de Groot N.N."/>
        </authorList>
    </citation>
    <scope>NUCLEOTIDE SEQUENCE</scope>
</reference>
<dbReference type="Pfam" id="PF08376">
    <property type="entry name" value="NIT"/>
    <property type="match status" value="1"/>
</dbReference>
<accession>A0A1W1CWX1</accession>
<dbReference type="AlphaFoldDB" id="A0A1W1CWX1"/>
<name>A0A1W1CWX1_9ZZZZ</name>
<evidence type="ECO:0000259" key="1">
    <source>
        <dbReference type="Pfam" id="PF08376"/>
    </source>
</evidence>
<dbReference type="EMBL" id="FPHK01000142">
    <property type="protein sequence ID" value="SFV70233.1"/>
    <property type="molecule type" value="Genomic_DNA"/>
</dbReference>
<proteinExistence type="predicted"/>
<sequence length="283" mass="31595">MRLLLLALLMVFNLQAKSLFSNEEQKNTSEYIENLKNLILATQRTRGLTNSYLNGNTAAMLLVFSNRDDMKIAIGNMESLPLAADPVINARATAISKALTRLNRKAFKQDPKKTFAAYTDQIEQTLMLAQAASKRSAKNLSDFGKAISSTMMELMLPMTEYTGELRGKGAGIAAKGKVTKEQMQDMLALLYQLQSTNKKLQNSMSKIISDYSSKLPQTATSELEQIDKKTKAYMDLIQKKLLKHPEKVNSDEYFDQGTDLIDAIVALYDTSNKAIKEDAKGWL</sequence>
<evidence type="ECO:0000313" key="2">
    <source>
        <dbReference type="EMBL" id="SFV70233.1"/>
    </source>
</evidence>
<protein>
    <submittedName>
        <fullName evidence="2">Methyl-accepting chemotaxis protein</fullName>
    </submittedName>
</protein>
<gene>
    <name evidence="2" type="ORF">MNB_SM-6-1003</name>
</gene>
<dbReference type="InterPro" id="IPR013587">
    <property type="entry name" value="Nitrate/nitrite_sensing"/>
</dbReference>